<protein>
    <submittedName>
        <fullName evidence="1">Uncharacterized protein</fullName>
    </submittedName>
</protein>
<dbReference type="Proteomes" id="UP000045706">
    <property type="component" value="Unassembled WGS sequence"/>
</dbReference>
<gene>
    <name evidence="1" type="ORF">BN1723_003613</name>
</gene>
<evidence type="ECO:0000313" key="1">
    <source>
        <dbReference type="EMBL" id="CRK29744.1"/>
    </source>
</evidence>
<evidence type="ECO:0000313" key="2">
    <source>
        <dbReference type="Proteomes" id="UP000045706"/>
    </source>
</evidence>
<accession>A0A0G4M655</accession>
<sequence>MAEEKPSRPYVVDGADGQSTSDWQWISVFLGWGLLQSGKTVTIIMEEAEYRAESLAVMASVDEKV</sequence>
<proteinExistence type="predicted"/>
<dbReference type="EMBL" id="CVQI01022224">
    <property type="protein sequence ID" value="CRK29744.1"/>
    <property type="molecule type" value="Genomic_DNA"/>
</dbReference>
<name>A0A0G4M655_VERLO</name>
<reference evidence="2" key="1">
    <citation type="submission" date="2015-05" db="EMBL/GenBank/DDBJ databases">
        <authorList>
            <person name="Fogelqvist Johan"/>
        </authorList>
    </citation>
    <scope>NUCLEOTIDE SEQUENCE [LARGE SCALE GENOMIC DNA]</scope>
</reference>
<dbReference type="AlphaFoldDB" id="A0A0G4M655"/>
<organism evidence="1 2">
    <name type="scientific">Verticillium longisporum</name>
    <name type="common">Verticillium dahliae var. longisporum</name>
    <dbReference type="NCBI Taxonomy" id="100787"/>
    <lineage>
        <taxon>Eukaryota</taxon>
        <taxon>Fungi</taxon>
        <taxon>Dikarya</taxon>
        <taxon>Ascomycota</taxon>
        <taxon>Pezizomycotina</taxon>
        <taxon>Sordariomycetes</taxon>
        <taxon>Hypocreomycetidae</taxon>
        <taxon>Glomerellales</taxon>
        <taxon>Plectosphaerellaceae</taxon>
        <taxon>Verticillium</taxon>
    </lineage>
</organism>